<keyword evidence="3 7" id="KW-0812">Transmembrane</keyword>
<comment type="subcellular location">
    <subcellularLocation>
        <location evidence="1">Cell membrane</location>
        <topology evidence="1">Multi-pass membrane protein</topology>
    </subcellularLocation>
</comment>
<proteinExistence type="predicted"/>
<evidence type="ECO:0000313" key="10">
    <source>
        <dbReference type="Proteomes" id="UP000001861"/>
    </source>
</evidence>
<feature type="compositionally biased region" description="Low complexity" evidence="6">
    <location>
        <begin position="29"/>
        <end position="39"/>
    </location>
</feature>
<evidence type="ECO:0000256" key="4">
    <source>
        <dbReference type="ARBA" id="ARBA00022989"/>
    </source>
</evidence>
<feature type="transmembrane region" description="Helical" evidence="7">
    <location>
        <begin position="254"/>
        <end position="274"/>
    </location>
</feature>
<evidence type="ECO:0000256" key="3">
    <source>
        <dbReference type="ARBA" id="ARBA00022692"/>
    </source>
</evidence>
<feature type="transmembrane region" description="Helical" evidence="7">
    <location>
        <begin position="213"/>
        <end position="234"/>
    </location>
</feature>
<evidence type="ECO:0000313" key="9">
    <source>
        <dbReference type="EMBL" id="EFI27248.1"/>
    </source>
</evidence>
<dbReference type="EMBL" id="AACS02000008">
    <property type="protein sequence ID" value="EFI27248.1"/>
    <property type="molecule type" value="Genomic_DNA"/>
</dbReference>
<dbReference type="AlphaFoldDB" id="D6RP90"/>
<evidence type="ECO:0000256" key="1">
    <source>
        <dbReference type="ARBA" id="ARBA00004651"/>
    </source>
</evidence>
<feature type="compositionally biased region" description="Basic and acidic residues" evidence="6">
    <location>
        <begin position="65"/>
        <end position="80"/>
    </location>
</feature>
<feature type="region of interest" description="Disordered" evidence="6">
    <location>
        <begin position="1"/>
        <end position="101"/>
    </location>
</feature>
<evidence type="ECO:0000256" key="5">
    <source>
        <dbReference type="ARBA" id="ARBA00023136"/>
    </source>
</evidence>
<dbReference type="VEuPathDB" id="FungiDB:CC1G_15076"/>
<protein>
    <recommendedName>
        <fullName evidence="8">DUF202 domain-containing protein</fullName>
    </recommendedName>
</protein>
<dbReference type="InterPro" id="IPR003807">
    <property type="entry name" value="DUF202"/>
</dbReference>
<dbReference type="InParanoid" id="D6RP90"/>
<evidence type="ECO:0000259" key="8">
    <source>
        <dbReference type="Pfam" id="PF02656"/>
    </source>
</evidence>
<dbReference type="eggNOG" id="ENOG502S1BM">
    <property type="taxonomic scope" value="Eukaryota"/>
</dbReference>
<feature type="domain" description="DUF202" evidence="8">
    <location>
        <begin position="159"/>
        <end position="238"/>
    </location>
</feature>
<dbReference type="InterPro" id="IPR052053">
    <property type="entry name" value="IM_YidH-like"/>
</dbReference>
<reference evidence="9 10" key="1">
    <citation type="journal article" date="2010" name="Proc. Natl. Acad. Sci. U.S.A.">
        <title>Insights into evolution of multicellular fungi from the assembled chromosomes of the mushroom Coprinopsis cinerea (Coprinus cinereus).</title>
        <authorList>
            <person name="Stajich J.E."/>
            <person name="Wilke S.K."/>
            <person name="Ahren D."/>
            <person name="Au C.H."/>
            <person name="Birren B.W."/>
            <person name="Borodovsky M."/>
            <person name="Burns C."/>
            <person name="Canback B."/>
            <person name="Casselton L.A."/>
            <person name="Cheng C.K."/>
            <person name="Deng J."/>
            <person name="Dietrich F.S."/>
            <person name="Fargo D.C."/>
            <person name="Farman M.L."/>
            <person name="Gathman A.C."/>
            <person name="Goldberg J."/>
            <person name="Guigo R."/>
            <person name="Hoegger P.J."/>
            <person name="Hooker J.B."/>
            <person name="Huggins A."/>
            <person name="James T.Y."/>
            <person name="Kamada T."/>
            <person name="Kilaru S."/>
            <person name="Kodira C."/>
            <person name="Kues U."/>
            <person name="Kupfer D."/>
            <person name="Kwan H.S."/>
            <person name="Lomsadze A."/>
            <person name="Li W."/>
            <person name="Lilly W.W."/>
            <person name="Ma L.J."/>
            <person name="Mackey A.J."/>
            <person name="Manning G."/>
            <person name="Martin F."/>
            <person name="Muraguchi H."/>
            <person name="Natvig D.O."/>
            <person name="Palmerini H."/>
            <person name="Ramesh M.A."/>
            <person name="Rehmeyer C.J."/>
            <person name="Roe B.A."/>
            <person name="Shenoy N."/>
            <person name="Stanke M."/>
            <person name="Ter-Hovhannisyan V."/>
            <person name="Tunlid A."/>
            <person name="Velagapudi R."/>
            <person name="Vision T.J."/>
            <person name="Zeng Q."/>
            <person name="Zolan M.E."/>
            <person name="Pukkila P.J."/>
        </authorList>
    </citation>
    <scope>NUCLEOTIDE SEQUENCE [LARGE SCALE GENOMIC DNA]</scope>
    <source>
        <strain evidence="10">Okayama-7 / 130 / ATCC MYA-4618 / FGSC 9003</strain>
    </source>
</reference>
<keyword evidence="4 7" id="KW-1133">Transmembrane helix</keyword>
<gene>
    <name evidence="9" type="ORF">CC1G_15076</name>
</gene>
<sequence>MDLHHHIDDPNLDRDVEGGTLTPPPTPASTPAHSRSPAPRTRRRPLDFIGKTHSPLHASHLGGLRRRESSGSASRTREEGTSEVEDDAEGETVIPKERSGKGIGDRLFRRQVFLKRERRRRRRKDREREEALRRSVIDKIKKSYFNPGLVLENSGSVARDHLATERTYLAYVRTSLALASMGVALTQLFTIGDLTSRATGVEISPATRNAARFARPLGGVTIAMAFATLLQGLWRFFYIQFHLPTGFFPMARMSAAFTGFGLTAVIVTIFGAILSGRTHD</sequence>
<evidence type="ECO:0000256" key="7">
    <source>
        <dbReference type="SAM" id="Phobius"/>
    </source>
</evidence>
<keyword evidence="10" id="KW-1185">Reference proteome</keyword>
<keyword evidence="5 7" id="KW-0472">Membrane</keyword>
<name>D6RP90_COPC7</name>
<dbReference type="PANTHER" id="PTHR34187:SF2">
    <property type="entry name" value="DUF202 DOMAIN-CONTAINING PROTEIN"/>
    <property type="match status" value="1"/>
</dbReference>
<accession>D6RP90</accession>
<feature type="compositionally biased region" description="Acidic residues" evidence="6">
    <location>
        <begin position="81"/>
        <end position="90"/>
    </location>
</feature>
<dbReference type="KEGG" id="cci:CC1G_15076"/>
<dbReference type="OrthoDB" id="199599at2759"/>
<dbReference type="Proteomes" id="UP000001861">
    <property type="component" value="Unassembled WGS sequence"/>
</dbReference>
<dbReference type="Pfam" id="PF02656">
    <property type="entry name" value="DUF202"/>
    <property type="match status" value="1"/>
</dbReference>
<comment type="caution">
    <text evidence="9">The sequence shown here is derived from an EMBL/GenBank/DDBJ whole genome shotgun (WGS) entry which is preliminary data.</text>
</comment>
<dbReference type="RefSeq" id="XP_002910742.1">
    <property type="nucleotide sequence ID" value="XM_002910696.1"/>
</dbReference>
<dbReference type="PANTHER" id="PTHR34187">
    <property type="entry name" value="FGR18P"/>
    <property type="match status" value="1"/>
</dbReference>
<dbReference type="GeneID" id="9378145"/>
<dbReference type="OMA" id="GVIRYFM"/>
<feature type="compositionally biased region" description="Basic and acidic residues" evidence="6">
    <location>
        <begin position="1"/>
        <end position="17"/>
    </location>
</feature>
<evidence type="ECO:0000256" key="6">
    <source>
        <dbReference type="SAM" id="MobiDB-lite"/>
    </source>
</evidence>
<dbReference type="GO" id="GO:0005886">
    <property type="term" value="C:plasma membrane"/>
    <property type="evidence" value="ECO:0007669"/>
    <property type="project" value="UniProtKB-SubCell"/>
</dbReference>
<keyword evidence="2" id="KW-1003">Cell membrane</keyword>
<dbReference type="HOGENOM" id="CLU_053359_3_1_1"/>
<evidence type="ECO:0000256" key="2">
    <source>
        <dbReference type="ARBA" id="ARBA00022475"/>
    </source>
</evidence>
<organism evidence="9 10">
    <name type="scientific">Coprinopsis cinerea (strain Okayama-7 / 130 / ATCC MYA-4618 / FGSC 9003)</name>
    <name type="common">Inky cap fungus</name>
    <name type="synonym">Hormographiella aspergillata</name>
    <dbReference type="NCBI Taxonomy" id="240176"/>
    <lineage>
        <taxon>Eukaryota</taxon>
        <taxon>Fungi</taxon>
        <taxon>Dikarya</taxon>
        <taxon>Basidiomycota</taxon>
        <taxon>Agaricomycotina</taxon>
        <taxon>Agaricomycetes</taxon>
        <taxon>Agaricomycetidae</taxon>
        <taxon>Agaricales</taxon>
        <taxon>Agaricineae</taxon>
        <taxon>Psathyrellaceae</taxon>
        <taxon>Coprinopsis</taxon>
    </lineage>
</organism>